<name>A0A9D5CVR7_9LILI</name>
<gene>
    <name evidence="1" type="ORF">J5N97_008443</name>
</gene>
<dbReference type="SUPFAM" id="SSF46785">
    <property type="entry name" value="Winged helix' DNA-binding domain"/>
    <property type="match status" value="1"/>
</dbReference>
<protein>
    <submittedName>
        <fullName evidence="1">Uncharacterized protein</fullName>
    </submittedName>
</protein>
<sequence length="145" mass="16650">METGRTVKDVSPHEFVEACSTPQEIRQDGAPSLDRYCEDWALVLVHFGRYMEVTRGMEAGLHIFARAVQKMEIIDIHPKGGRKITSIGQRDLDQVAGRFVRRWRVRSQLFRIYKELQLSSSLQNKPPVSLFLFFEGLLPAQGFVD</sequence>
<organism evidence="1 2">
    <name type="scientific">Dioscorea zingiberensis</name>
    <dbReference type="NCBI Taxonomy" id="325984"/>
    <lineage>
        <taxon>Eukaryota</taxon>
        <taxon>Viridiplantae</taxon>
        <taxon>Streptophyta</taxon>
        <taxon>Embryophyta</taxon>
        <taxon>Tracheophyta</taxon>
        <taxon>Spermatophyta</taxon>
        <taxon>Magnoliopsida</taxon>
        <taxon>Liliopsida</taxon>
        <taxon>Dioscoreales</taxon>
        <taxon>Dioscoreaceae</taxon>
        <taxon>Dioscorea</taxon>
    </lineage>
</organism>
<reference evidence="1" key="2">
    <citation type="journal article" date="2022" name="Hortic Res">
        <title>The genome of Dioscorea zingiberensis sheds light on the biosynthesis, origin and evolution of the medicinally important diosgenin saponins.</title>
        <authorList>
            <person name="Li Y."/>
            <person name="Tan C."/>
            <person name="Li Z."/>
            <person name="Guo J."/>
            <person name="Li S."/>
            <person name="Chen X."/>
            <person name="Wang C."/>
            <person name="Dai X."/>
            <person name="Yang H."/>
            <person name="Song W."/>
            <person name="Hou L."/>
            <person name="Xu J."/>
            <person name="Tong Z."/>
            <person name="Xu A."/>
            <person name="Yuan X."/>
            <person name="Wang W."/>
            <person name="Yang Q."/>
            <person name="Chen L."/>
            <person name="Sun Z."/>
            <person name="Wang K."/>
            <person name="Pan B."/>
            <person name="Chen J."/>
            <person name="Bao Y."/>
            <person name="Liu F."/>
            <person name="Qi X."/>
            <person name="Gang D.R."/>
            <person name="Wen J."/>
            <person name="Li J."/>
        </authorList>
    </citation>
    <scope>NUCLEOTIDE SEQUENCE</scope>
    <source>
        <strain evidence="1">Dzin_1.0</strain>
    </source>
</reference>
<dbReference type="EMBL" id="JAGGNH010000002">
    <property type="protein sequence ID" value="KAJ0980188.1"/>
    <property type="molecule type" value="Genomic_DNA"/>
</dbReference>
<dbReference type="Proteomes" id="UP001085076">
    <property type="component" value="Miscellaneous, Linkage group lg02"/>
</dbReference>
<dbReference type="InterPro" id="IPR036390">
    <property type="entry name" value="WH_DNA-bd_sf"/>
</dbReference>
<keyword evidence="2" id="KW-1185">Reference proteome</keyword>
<comment type="caution">
    <text evidence="1">The sequence shown here is derived from an EMBL/GenBank/DDBJ whole genome shotgun (WGS) entry which is preliminary data.</text>
</comment>
<reference evidence="1" key="1">
    <citation type="submission" date="2021-03" db="EMBL/GenBank/DDBJ databases">
        <authorList>
            <person name="Li Z."/>
            <person name="Yang C."/>
        </authorList>
    </citation>
    <scope>NUCLEOTIDE SEQUENCE</scope>
    <source>
        <strain evidence="1">Dzin_1.0</strain>
        <tissue evidence="1">Leaf</tissue>
    </source>
</reference>
<accession>A0A9D5CVR7</accession>
<dbReference type="AlphaFoldDB" id="A0A9D5CVR7"/>
<evidence type="ECO:0000313" key="1">
    <source>
        <dbReference type="EMBL" id="KAJ0980188.1"/>
    </source>
</evidence>
<evidence type="ECO:0000313" key="2">
    <source>
        <dbReference type="Proteomes" id="UP001085076"/>
    </source>
</evidence>
<proteinExistence type="predicted"/>
<dbReference type="OrthoDB" id="428974at2759"/>